<dbReference type="RefSeq" id="WP_209638613.1">
    <property type="nucleotide sequence ID" value="NZ_JAGINW010000001.1"/>
</dbReference>
<organism evidence="2 3">
    <name type="scientific">Kibdelosporangium banguiense</name>
    <dbReference type="NCBI Taxonomy" id="1365924"/>
    <lineage>
        <taxon>Bacteria</taxon>
        <taxon>Bacillati</taxon>
        <taxon>Actinomycetota</taxon>
        <taxon>Actinomycetes</taxon>
        <taxon>Pseudonocardiales</taxon>
        <taxon>Pseudonocardiaceae</taxon>
        <taxon>Kibdelosporangium</taxon>
    </lineage>
</organism>
<keyword evidence="1" id="KW-1133">Transmembrane helix</keyword>
<keyword evidence="1" id="KW-0472">Membrane</keyword>
<feature type="transmembrane region" description="Helical" evidence="1">
    <location>
        <begin position="49"/>
        <end position="68"/>
    </location>
</feature>
<protein>
    <recommendedName>
        <fullName evidence="4">DUF3592 domain-containing protein</fullName>
    </recommendedName>
</protein>
<proteinExistence type="predicted"/>
<dbReference type="Proteomes" id="UP001519332">
    <property type="component" value="Unassembled WGS sequence"/>
</dbReference>
<reference evidence="2 3" key="1">
    <citation type="submission" date="2021-03" db="EMBL/GenBank/DDBJ databases">
        <title>Sequencing the genomes of 1000 actinobacteria strains.</title>
        <authorList>
            <person name="Klenk H.-P."/>
        </authorList>
    </citation>
    <scope>NUCLEOTIDE SEQUENCE [LARGE SCALE GENOMIC DNA]</scope>
    <source>
        <strain evidence="2 3">DSM 46670</strain>
    </source>
</reference>
<sequence length="263" mass="29032">MAGIDDVRRLKLRTVLGWGMDDLTELTHHRSSFDVATAAVRRLRRRARLFSLAGLALLVSFVLGAILIERMANELPAGGWRAEGVVTDKSSKVLDVRLTVDNVEGVVTVRLTGTSPDYQLGERVTVLYDPNGHGLYRTDDPPNSRFLTAVLMITALIGAVFLVPSGLIAGRRWGKRLRSVREHGWRSGRALVRRRMRGHTVLSVRMPDGDVLTVVTVRPVTLPLPMDLTASDVYVGGQGNALSIMFLTGPFVVAARLQRHHER</sequence>
<feature type="transmembrane region" description="Helical" evidence="1">
    <location>
        <begin position="146"/>
        <end position="169"/>
    </location>
</feature>
<gene>
    <name evidence="2" type="ORF">JOF56_003251</name>
</gene>
<evidence type="ECO:0000313" key="3">
    <source>
        <dbReference type="Proteomes" id="UP001519332"/>
    </source>
</evidence>
<comment type="caution">
    <text evidence="2">The sequence shown here is derived from an EMBL/GenBank/DDBJ whole genome shotgun (WGS) entry which is preliminary data.</text>
</comment>
<name>A0ABS4TET1_9PSEU</name>
<keyword evidence="3" id="KW-1185">Reference proteome</keyword>
<dbReference type="EMBL" id="JAGINW010000001">
    <property type="protein sequence ID" value="MBP2322866.1"/>
    <property type="molecule type" value="Genomic_DNA"/>
</dbReference>
<evidence type="ECO:0000256" key="1">
    <source>
        <dbReference type="SAM" id="Phobius"/>
    </source>
</evidence>
<evidence type="ECO:0008006" key="4">
    <source>
        <dbReference type="Google" id="ProtNLM"/>
    </source>
</evidence>
<evidence type="ECO:0000313" key="2">
    <source>
        <dbReference type="EMBL" id="MBP2322866.1"/>
    </source>
</evidence>
<keyword evidence="1" id="KW-0812">Transmembrane</keyword>
<accession>A0ABS4TET1</accession>